<protein>
    <submittedName>
        <fullName evidence="2">Unnamed protein product</fullName>
    </submittedName>
</protein>
<feature type="region of interest" description="Disordered" evidence="1">
    <location>
        <begin position="1"/>
        <end position="102"/>
    </location>
</feature>
<feature type="region of interest" description="Disordered" evidence="1">
    <location>
        <begin position="284"/>
        <end position="310"/>
    </location>
</feature>
<feature type="compositionally biased region" description="Polar residues" evidence="1">
    <location>
        <begin position="9"/>
        <end position="21"/>
    </location>
</feature>
<evidence type="ECO:0000313" key="2">
    <source>
        <dbReference type="EMBL" id="GME69721.1"/>
    </source>
</evidence>
<dbReference type="EMBL" id="BSXU01009770">
    <property type="protein sequence ID" value="GME69721.1"/>
    <property type="molecule type" value="Genomic_DNA"/>
</dbReference>
<feature type="compositionally biased region" description="Low complexity" evidence="1">
    <location>
        <begin position="57"/>
        <end position="67"/>
    </location>
</feature>
<keyword evidence="3" id="KW-1185">Reference proteome</keyword>
<name>A0A9W6SZX8_AMBMO</name>
<sequence length="404" mass="44124">MINPESEIVSDNKTHNNNKQESPLMAAQRLKRLEELTPSSLNQTGFPLNTKKRVLYSPSSNSSTPRPTQRHHRDSKHYNNKENEGCGTRHHSHSLSMGNKPEDLKQHITSPKVIKKPVLRRSTGLLNLQLNTNALKMESFEGKHRPSSPSPVTSDDDADDDLNKENDITKSFNDLNFDNTSDGGEFKKPIRASVSRRNSHANFGSSSNSPFVNPTLSKKKSSATSRLRRIFSSSGSHDPVTSTPFELDQSLSAKTVGSGFTFVPKSPLGSPSKQCVPGSIRHRNQLLNNNNNSTQASSNKSTTSVTPTTNPSFFNTPASFQTVKPLQTAFSTTGLQSKKSINSLSKKKAMPETPCKKPPHSLVDTHRTPFSGIPLNINTSFGSVSNPSLPHSDNANSGRSSADP</sequence>
<feature type="compositionally biased region" description="Polar residues" evidence="1">
    <location>
        <begin position="37"/>
        <end position="47"/>
    </location>
</feature>
<feature type="region of interest" description="Disordered" evidence="1">
    <location>
        <begin position="337"/>
        <end position="404"/>
    </location>
</feature>
<feature type="compositionally biased region" description="Polar residues" evidence="1">
    <location>
        <begin position="376"/>
        <end position="404"/>
    </location>
</feature>
<feature type="compositionally biased region" description="Polar residues" evidence="1">
    <location>
        <begin position="169"/>
        <end position="182"/>
    </location>
</feature>
<evidence type="ECO:0000313" key="3">
    <source>
        <dbReference type="Proteomes" id="UP001165063"/>
    </source>
</evidence>
<proteinExistence type="predicted"/>
<dbReference type="AlphaFoldDB" id="A0A9W6SZX8"/>
<reference evidence="2" key="1">
    <citation type="submission" date="2023-04" db="EMBL/GenBank/DDBJ databases">
        <title>Ambrosiozyma monospora NBRC 1965.</title>
        <authorList>
            <person name="Ichikawa N."/>
            <person name="Sato H."/>
            <person name="Tonouchi N."/>
        </authorList>
    </citation>
    <scope>NUCLEOTIDE SEQUENCE</scope>
    <source>
        <strain evidence="2">NBRC 1965</strain>
    </source>
</reference>
<organism evidence="2 3">
    <name type="scientific">Ambrosiozyma monospora</name>
    <name type="common">Yeast</name>
    <name type="synonym">Endomycopsis monosporus</name>
    <dbReference type="NCBI Taxonomy" id="43982"/>
    <lineage>
        <taxon>Eukaryota</taxon>
        <taxon>Fungi</taxon>
        <taxon>Dikarya</taxon>
        <taxon>Ascomycota</taxon>
        <taxon>Saccharomycotina</taxon>
        <taxon>Pichiomycetes</taxon>
        <taxon>Pichiales</taxon>
        <taxon>Pichiaceae</taxon>
        <taxon>Ambrosiozyma</taxon>
    </lineage>
</organism>
<dbReference type="Proteomes" id="UP001165063">
    <property type="component" value="Unassembled WGS sequence"/>
</dbReference>
<feature type="compositionally biased region" description="Low complexity" evidence="1">
    <location>
        <begin position="285"/>
        <end position="310"/>
    </location>
</feature>
<evidence type="ECO:0000256" key="1">
    <source>
        <dbReference type="SAM" id="MobiDB-lite"/>
    </source>
</evidence>
<accession>A0A9W6SZX8</accession>
<feature type="region of interest" description="Disordered" evidence="1">
    <location>
        <begin position="138"/>
        <end position="224"/>
    </location>
</feature>
<gene>
    <name evidence="2" type="ORF">Amon01_000909100</name>
</gene>
<comment type="caution">
    <text evidence="2">The sequence shown here is derived from an EMBL/GenBank/DDBJ whole genome shotgun (WGS) entry which is preliminary data.</text>
</comment>
<feature type="compositionally biased region" description="Polar residues" evidence="1">
    <location>
        <begin position="200"/>
        <end position="216"/>
    </location>
</feature>